<dbReference type="Gene3D" id="3.90.550.10">
    <property type="entry name" value="Spore Coat Polysaccharide Biosynthesis Protein SpsA, Chain A"/>
    <property type="match status" value="1"/>
</dbReference>
<accession>A0ABP3WUR3</accession>
<dbReference type="InterPro" id="IPR029044">
    <property type="entry name" value="Nucleotide-diphossugar_trans"/>
</dbReference>
<name>A0ABP3WUR3_9ALTE</name>
<organism evidence="2 3">
    <name type="scientific">Aliiglaciecola litoralis</name>
    <dbReference type="NCBI Taxonomy" id="582857"/>
    <lineage>
        <taxon>Bacteria</taxon>
        <taxon>Pseudomonadati</taxon>
        <taxon>Pseudomonadota</taxon>
        <taxon>Gammaproteobacteria</taxon>
        <taxon>Alteromonadales</taxon>
        <taxon>Alteromonadaceae</taxon>
        <taxon>Aliiglaciecola</taxon>
    </lineage>
</organism>
<dbReference type="InterPro" id="IPR028098">
    <property type="entry name" value="Glyco_trans_4-like_N"/>
</dbReference>
<sequence>MKTPVHQITTTLTRYGEPDWLFLETLETLAAQDNIKMKVLVLDQKESIEVSKFCLENSSPDIELDYHVIPAKSLSFARNEAIRLCTTDILLYIDTDALAHKDWAAGMTNAMLTEKAAIAGGQIVPKWHRKTNFLHKSKVVLDQYSMLELGEETKIVAKVVGASFGLNIRLLGDLAQFDENLGRKDGKLLGGEETELCALATEAGLKIIYVGNAVVQHQVLPERLTFSWIAKRMYYGGYSRALRGGKPAPNNAVDGFSIYDYLALALLLPFYVIGYVKAKWLRYRVAPRSGIVFLYKRFHPIVLGADVHGYNLAKSLDSLGYEIFVAHTQNDGFTKSLKKPKNWLRALLYSKTAYLRISLKHPYTVNSIGLFFKLLGKKLVLEFNAPFEELGFDVQQQELMNRGKKHFKFLLRFTDGIVTVSDALKQHLLQEYGYSNVVVIPNGGEKFDEKTFNSYSPEPKLESFYLTFPKRIIWVANFEYIQGLSEAQRLSEQCSNNHIGLIIVDNSVNGELAKSFSGEHVYFLRNPSRDEIAYAVSHSMAGIAYYDMQKYEDLGLPFYNSPLKIYEYLANGLCVITNLSEQDIPHTYGRLIPSNSISDLEHLLSGNGANDTYRSWKEAALETELFLKSLSHKTGRLP</sequence>
<comment type="caution">
    <text evidence="2">The sequence shown here is derived from an EMBL/GenBank/DDBJ whole genome shotgun (WGS) entry which is preliminary data.</text>
</comment>
<reference evidence="3" key="1">
    <citation type="journal article" date="2019" name="Int. J. Syst. Evol. Microbiol.">
        <title>The Global Catalogue of Microorganisms (GCM) 10K type strain sequencing project: providing services to taxonomists for standard genome sequencing and annotation.</title>
        <authorList>
            <consortium name="The Broad Institute Genomics Platform"/>
            <consortium name="The Broad Institute Genome Sequencing Center for Infectious Disease"/>
            <person name="Wu L."/>
            <person name="Ma J."/>
        </authorList>
    </citation>
    <scope>NUCLEOTIDE SEQUENCE [LARGE SCALE GENOMIC DNA]</scope>
    <source>
        <strain evidence="3">JCM 15896</strain>
    </source>
</reference>
<gene>
    <name evidence="2" type="ORF">GCM10009114_20880</name>
</gene>
<evidence type="ECO:0000313" key="2">
    <source>
        <dbReference type="EMBL" id="GAA0856969.1"/>
    </source>
</evidence>
<dbReference type="Proteomes" id="UP001500359">
    <property type="component" value="Unassembled WGS sequence"/>
</dbReference>
<dbReference type="SUPFAM" id="SSF53756">
    <property type="entry name" value="UDP-Glycosyltransferase/glycogen phosphorylase"/>
    <property type="match status" value="1"/>
</dbReference>
<dbReference type="EMBL" id="BAAAFD010000005">
    <property type="protein sequence ID" value="GAA0856969.1"/>
    <property type="molecule type" value="Genomic_DNA"/>
</dbReference>
<proteinExistence type="predicted"/>
<dbReference type="SUPFAM" id="SSF53448">
    <property type="entry name" value="Nucleotide-diphospho-sugar transferases"/>
    <property type="match status" value="1"/>
</dbReference>
<keyword evidence="3" id="KW-1185">Reference proteome</keyword>
<dbReference type="RefSeq" id="WP_343859633.1">
    <property type="nucleotide sequence ID" value="NZ_BAAAFD010000005.1"/>
</dbReference>
<dbReference type="Pfam" id="PF13641">
    <property type="entry name" value="Glyco_tranf_2_3"/>
    <property type="match status" value="1"/>
</dbReference>
<protein>
    <recommendedName>
        <fullName evidence="1">Glycosyltransferase subfamily 4-like N-terminal domain-containing protein</fullName>
    </recommendedName>
</protein>
<evidence type="ECO:0000259" key="1">
    <source>
        <dbReference type="Pfam" id="PF13439"/>
    </source>
</evidence>
<dbReference type="Pfam" id="PF13439">
    <property type="entry name" value="Glyco_transf_4"/>
    <property type="match status" value="1"/>
</dbReference>
<feature type="domain" description="Glycosyltransferase subfamily 4-like N-terminal" evidence="1">
    <location>
        <begin position="304"/>
        <end position="443"/>
    </location>
</feature>
<evidence type="ECO:0000313" key="3">
    <source>
        <dbReference type="Proteomes" id="UP001500359"/>
    </source>
</evidence>
<dbReference type="Gene3D" id="3.40.50.2000">
    <property type="entry name" value="Glycogen Phosphorylase B"/>
    <property type="match status" value="2"/>
</dbReference>